<dbReference type="AlphaFoldDB" id="A0AA38J1P5"/>
<dbReference type="SUPFAM" id="SSF52980">
    <property type="entry name" value="Restriction endonuclease-like"/>
    <property type="match status" value="1"/>
</dbReference>
<name>A0AA38J1P5_9CUCU</name>
<reference evidence="3" key="1">
    <citation type="journal article" date="2023" name="G3 (Bethesda)">
        <title>Whole genome assemblies of Zophobas morio and Tenebrio molitor.</title>
        <authorList>
            <person name="Kaur S."/>
            <person name="Stinson S.A."/>
            <person name="diCenzo G.C."/>
        </authorList>
    </citation>
    <scope>NUCLEOTIDE SEQUENCE</scope>
    <source>
        <strain evidence="3">QUZm001</strain>
    </source>
</reference>
<keyword evidence="4" id="KW-1185">Reference proteome</keyword>
<dbReference type="InterPro" id="IPR011604">
    <property type="entry name" value="PDDEXK-like_dom_sf"/>
</dbReference>
<dbReference type="InterPro" id="IPR007527">
    <property type="entry name" value="Znf_SWIM"/>
</dbReference>
<organism evidence="3 4">
    <name type="scientific">Zophobas morio</name>
    <dbReference type="NCBI Taxonomy" id="2755281"/>
    <lineage>
        <taxon>Eukaryota</taxon>
        <taxon>Metazoa</taxon>
        <taxon>Ecdysozoa</taxon>
        <taxon>Arthropoda</taxon>
        <taxon>Hexapoda</taxon>
        <taxon>Insecta</taxon>
        <taxon>Pterygota</taxon>
        <taxon>Neoptera</taxon>
        <taxon>Endopterygota</taxon>
        <taxon>Coleoptera</taxon>
        <taxon>Polyphaga</taxon>
        <taxon>Cucujiformia</taxon>
        <taxon>Tenebrionidae</taxon>
        <taxon>Zophobas</taxon>
    </lineage>
</organism>
<dbReference type="PANTHER" id="PTHR39953:SF1">
    <property type="entry name" value="RE54151P"/>
    <property type="match status" value="1"/>
</dbReference>
<accession>A0AA38J1P5</accession>
<dbReference type="PANTHER" id="PTHR39953">
    <property type="entry name" value="RE54151P"/>
    <property type="match status" value="1"/>
</dbReference>
<dbReference type="Proteomes" id="UP001168821">
    <property type="component" value="Unassembled WGS sequence"/>
</dbReference>
<proteinExistence type="predicted"/>
<dbReference type="InterPro" id="IPR011335">
    <property type="entry name" value="Restrct_endonuc-II-like"/>
</dbReference>
<keyword evidence="1" id="KW-0862">Zinc</keyword>
<feature type="domain" description="SWIM-type" evidence="2">
    <location>
        <begin position="70"/>
        <end position="105"/>
    </location>
</feature>
<dbReference type="GO" id="GO:0008270">
    <property type="term" value="F:zinc ion binding"/>
    <property type="evidence" value="ECO:0007669"/>
    <property type="project" value="UniProtKB-KW"/>
</dbReference>
<keyword evidence="1" id="KW-0863">Zinc-finger</keyword>
<dbReference type="CDD" id="cd22343">
    <property type="entry name" value="PDDEXK_lambda_exonuclease-like"/>
    <property type="match status" value="1"/>
</dbReference>
<protein>
    <recommendedName>
        <fullName evidence="2">SWIM-type domain-containing protein</fullName>
    </recommendedName>
</protein>
<dbReference type="Gene3D" id="3.90.320.10">
    <property type="match status" value="1"/>
</dbReference>
<dbReference type="EMBL" id="JALNTZ010000001">
    <property type="protein sequence ID" value="KAJ3665965.1"/>
    <property type="molecule type" value="Genomic_DNA"/>
</dbReference>
<evidence type="ECO:0000259" key="2">
    <source>
        <dbReference type="PROSITE" id="PS50966"/>
    </source>
</evidence>
<evidence type="ECO:0000256" key="1">
    <source>
        <dbReference type="PROSITE-ProRule" id="PRU00325"/>
    </source>
</evidence>
<gene>
    <name evidence="3" type="ORF">Zmor_001427</name>
</gene>
<dbReference type="GO" id="GO:0006281">
    <property type="term" value="P:DNA repair"/>
    <property type="evidence" value="ECO:0007669"/>
    <property type="project" value="UniProtKB-ARBA"/>
</dbReference>
<dbReference type="InterPro" id="IPR019080">
    <property type="entry name" value="YqaJ_viral_recombinase"/>
</dbReference>
<comment type="caution">
    <text evidence="3">The sequence shown here is derived from an EMBL/GenBank/DDBJ whole genome shotgun (WGS) entry which is preliminary data.</text>
</comment>
<dbReference type="Pfam" id="PF04434">
    <property type="entry name" value="SWIM"/>
    <property type="match status" value="1"/>
</dbReference>
<evidence type="ECO:0000313" key="3">
    <source>
        <dbReference type="EMBL" id="KAJ3665965.1"/>
    </source>
</evidence>
<sequence>MIIIFSVPEQHVIKFHHIALFFIDATRFLKRGENGYSSGHVQKFLCDGTVKPMLIKGEVKASMKANNYNVEISFDLDEGVKEASCTCPRGKVLCHHMAALLYHAHYHVSTTDVECQWSAPHVKGGNGVVKLKDIYPAKQSYKAGQRKATDAEIAEFRKQLGSTNIVGFSWLLRPEATREASMLIPDIEEILHSPQYISAEDKDDFVIKTSKITKEIISQIVNLTKGQHVNENWHIARKHRLTASRFGMVLSAIKRNKFPPSLFKSLAEGYNLDRVAAVQWGKEHEKTALQAFREAVVAEVEPTGFWLDRSGFLGASPDGLVGSDAVVEIKCPYKYRDALSFKELDKKYFCWYEGEDLIINQEHNYYHQVQGQLYLSGRNVCHFVVWTLKNTLIFQIEKDMEWGKNLETLKNFYISKYLPYILK</sequence>
<evidence type="ECO:0000313" key="4">
    <source>
        <dbReference type="Proteomes" id="UP001168821"/>
    </source>
</evidence>
<keyword evidence="1" id="KW-0479">Metal-binding</keyword>
<dbReference type="PROSITE" id="PS50966">
    <property type="entry name" value="ZF_SWIM"/>
    <property type="match status" value="1"/>
</dbReference>
<dbReference type="Pfam" id="PF09588">
    <property type="entry name" value="YqaJ"/>
    <property type="match status" value="1"/>
</dbReference>